<evidence type="ECO:0000256" key="2">
    <source>
        <dbReference type="ARBA" id="ARBA00023157"/>
    </source>
</evidence>
<dbReference type="EMBL" id="EAAA01002961">
    <property type="status" value="NOT_ANNOTATED_CDS"/>
    <property type="molecule type" value="Genomic_DNA"/>
</dbReference>
<keyword evidence="1 4" id="KW-0732">Signal</keyword>
<evidence type="ECO:0000256" key="1">
    <source>
        <dbReference type="ARBA" id="ARBA00022729"/>
    </source>
</evidence>
<evidence type="ECO:0000256" key="3">
    <source>
        <dbReference type="PROSITE-ProRule" id="PRU00076"/>
    </source>
</evidence>
<feature type="disulfide bond" evidence="3">
    <location>
        <begin position="158"/>
        <end position="167"/>
    </location>
</feature>
<dbReference type="InParanoid" id="F6QH31"/>
<feature type="domain" description="EGF-like" evidence="5">
    <location>
        <begin position="135"/>
        <end position="168"/>
    </location>
</feature>
<reference evidence="7" key="1">
    <citation type="journal article" date="2002" name="Science">
        <title>The draft genome of Ciona intestinalis: insights into chordate and vertebrate origins.</title>
        <authorList>
            <person name="Dehal P."/>
            <person name="Satou Y."/>
            <person name="Campbell R.K."/>
            <person name="Chapman J."/>
            <person name="Degnan B."/>
            <person name="De Tomaso A."/>
            <person name="Davidson B."/>
            <person name="Di Gregorio A."/>
            <person name="Gelpke M."/>
            <person name="Goodstein D.M."/>
            <person name="Harafuji N."/>
            <person name="Hastings K.E."/>
            <person name="Ho I."/>
            <person name="Hotta K."/>
            <person name="Huang W."/>
            <person name="Kawashima T."/>
            <person name="Lemaire P."/>
            <person name="Martinez D."/>
            <person name="Meinertzhagen I.A."/>
            <person name="Necula S."/>
            <person name="Nonaka M."/>
            <person name="Putnam N."/>
            <person name="Rash S."/>
            <person name="Saiga H."/>
            <person name="Satake M."/>
            <person name="Terry A."/>
            <person name="Yamada L."/>
            <person name="Wang H.G."/>
            <person name="Awazu S."/>
            <person name="Azumi K."/>
            <person name="Boore J."/>
            <person name="Branno M."/>
            <person name="Chin-Bow S."/>
            <person name="DeSantis R."/>
            <person name="Doyle S."/>
            <person name="Francino P."/>
            <person name="Keys D.N."/>
            <person name="Haga S."/>
            <person name="Hayashi H."/>
            <person name="Hino K."/>
            <person name="Imai K.S."/>
            <person name="Inaba K."/>
            <person name="Kano S."/>
            <person name="Kobayashi K."/>
            <person name="Kobayashi M."/>
            <person name="Lee B.I."/>
            <person name="Makabe K.W."/>
            <person name="Manohar C."/>
            <person name="Matassi G."/>
            <person name="Medina M."/>
            <person name="Mochizuki Y."/>
            <person name="Mount S."/>
            <person name="Morishita T."/>
            <person name="Miura S."/>
            <person name="Nakayama A."/>
            <person name="Nishizaka S."/>
            <person name="Nomoto H."/>
            <person name="Ohta F."/>
            <person name="Oishi K."/>
            <person name="Rigoutsos I."/>
            <person name="Sano M."/>
            <person name="Sasaki A."/>
            <person name="Sasakura Y."/>
            <person name="Shoguchi E."/>
            <person name="Shin-i T."/>
            <person name="Spagnuolo A."/>
            <person name="Stainier D."/>
            <person name="Suzuki M.M."/>
            <person name="Tassy O."/>
            <person name="Takatori N."/>
            <person name="Tokuoka M."/>
            <person name="Yagi K."/>
            <person name="Yoshizaki F."/>
            <person name="Wada S."/>
            <person name="Zhang C."/>
            <person name="Hyatt P.D."/>
            <person name="Larimer F."/>
            <person name="Detter C."/>
            <person name="Doggett N."/>
            <person name="Glavina T."/>
            <person name="Hawkins T."/>
            <person name="Richardson P."/>
            <person name="Lucas S."/>
            <person name="Kohara Y."/>
            <person name="Levine M."/>
            <person name="Satoh N."/>
            <person name="Rokhsar D.S."/>
        </authorList>
    </citation>
    <scope>NUCLEOTIDE SEQUENCE [LARGE SCALE GENOMIC DNA]</scope>
</reference>
<dbReference type="GeneTree" id="ENSGT00650000093597"/>
<keyword evidence="2 3" id="KW-1015">Disulfide bond</keyword>
<keyword evidence="3" id="KW-0245">EGF-like domain</keyword>
<proteinExistence type="predicted"/>
<feature type="disulfide bond" evidence="3">
    <location>
        <begin position="139"/>
        <end position="149"/>
    </location>
</feature>
<reference evidence="6" key="4">
    <citation type="submission" date="2025-09" db="UniProtKB">
        <authorList>
            <consortium name="Ensembl"/>
        </authorList>
    </citation>
    <scope>IDENTIFICATION</scope>
</reference>
<dbReference type="PANTHER" id="PTHR10036">
    <property type="entry name" value="CD59 GLYCOPROTEIN"/>
    <property type="match status" value="1"/>
</dbReference>
<feature type="chain" id="PRO_5014089888" description="EGF-like domain-containing protein" evidence="4">
    <location>
        <begin position="22"/>
        <end position="410"/>
    </location>
</feature>
<evidence type="ECO:0000259" key="5">
    <source>
        <dbReference type="PROSITE" id="PS50026"/>
    </source>
</evidence>
<evidence type="ECO:0000313" key="6">
    <source>
        <dbReference type="Ensembl" id="ENSCINP00000020174.3"/>
    </source>
</evidence>
<reference evidence="6" key="2">
    <citation type="journal article" date="2008" name="Genome Biol.">
        <title>Improved genome assembly and evidence-based global gene model set for the chordate Ciona intestinalis: new insight into intron and operon populations.</title>
        <authorList>
            <person name="Satou Y."/>
            <person name="Mineta K."/>
            <person name="Ogasawara M."/>
            <person name="Sasakura Y."/>
            <person name="Shoguchi E."/>
            <person name="Ueno K."/>
            <person name="Yamada L."/>
            <person name="Matsumoto J."/>
            <person name="Wasserscheid J."/>
            <person name="Dewar K."/>
            <person name="Wiley G.B."/>
            <person name="Macmil S.L."/>
            <person name="Roe B.A."/>
            <person name="Zeller R.W."/>
            <person name="Hastings K.E."/>
            <person name="Lemaire P."/>
            <person name="Lindquist E."/>
            <person name="Endo T."/>
            <person name="Hotta K."/>
            <person name="Inaba K."/>
        </authorList>
    </citation>
    <scope>NUCLEOTIDE SEQUENCE [LARGE SCALE GENOMIC DNA]</scope>
    <source>
        <strain evidence="6">wild type</strain>
    </source>
</reference>
<feature type="signal peptide" evidence="4">
    <location>
        <begin position="1"/>
        <end position="21"/>
    </location>
</feature>
<keyword evidence="7" id="KW-1185">Reference proteome</keyword>
<dbReference type="InterPro" id="IPR000742">
    <property type="entry name" value="EGF"/>
</dbReference>
<dbReference type="Ensembl" id="ENSCINT00000020174.3">
    <property type="protein sequence ID" value="ENSCINP00000020174.3"/>
    <property type="gene ID" value="ENSCING00000010054.3"/>
</dbReference>
<evidence type="ECO:0000313" key="7">
    <source>
        <dbReference type="Proteomes" id="UP000008144"/>
    </source>
</evidence>
<dbReference type="PROSITE" id="PS50026">
    <property type="entry name" value="EGF_3"/>
    <property type="match status" value="1"/>
</dbReference>
<sequence length="410" mass="43641">MFLKLFLVGFCLLSYSTDVYGQAISCYSCLASTFNAASSTSTNNCFNSVANGFTSLPCTLGFYCRSQFNITDGVVTSIERRCTDPANDHDAFTTSVPPATQCTAFLANNGTNPVDTTTCYHSCNSNNCNTISTSGLQTCMVNCTNGGVCDYFSRSCVCRPGFSGTDCSTSTTPTYISCIQCNGLTDTGCESATSATQCPLSTAAGQKYCYTSKIETYDRVGARKGTVVVRGCTRTPQRQDECTFTSPFDPQLRSAGFTERTCTNTCEGSNCNTVIPDGKHTAARNIYCVQCEDVNLNSASPASACATNVARTQCPTGSTHCISTVEYYISDRVDRSYTYGVQGTSPGYELRSVVRGCASTPVTAACTSESVGLLNAKKVTCTETCQTDGCNTGWPARPICTQCSSDFAQT</sequence>
<evidence type="ECO:0000256" key="4">
    <source>
        <dbReference type="SAM" id="SignalP"/>
    </source>
</evidence>
<dbReference type="PROSITE" id="PS01186">
    <property type="entry name" value="EGF_2"/>
    <property type="match status" value="1"/>
</dbReference>
<accession>A0A1W2W4I9</accession>
<name>F6QH31_CIOIN</name>
<dbReference type="PROSITE" id="PS00022">
    <property type="entry name" value="EGF_1"/>
    <property type="match status" value="1"/>
</dbReference>
<organism evidence="6 7">
    <name type="scientific">Ciona intestinalis</name>
    <name type="common">Transparent sea squirt</name>
    <name type="synonym">Ascidia intestinalis</name>
    <dbReference type="NCBI Taxonomy" id="7719"/>
    <lineage>
        <taxon>Eukaryota</taxon>
        <taxon>Metazoa</taxon>
        <taxon>Chordata</taxon>
        <taxon>Tunicata</taxon>
        <taxon>Ascidiacea</taxon>
        <taxon>Phlebobranchia</taxon>
        <taxon>Cionidae</taxon>
        <taxon>Ciona</taxon>
    </lineage>
</organism>
<comment type="caution">
    <text evidence="3">Lacks conserved residue(s) required for the propagation of feature annotation.</text>
</comment>
<dbReference type="AlphaFoldDB" id="F6QH31"/>
<reference evidence="6" key="3">
    <citation type="submission" date="2025-08" db="UniProtKB">
        <authorList>
            <consortium name="Ensembl"/>
        </authorList>
    </citation>
    <scope>IDENTIFICATION</scope>
</reference>
<protein>
    <recommendedName>
        <fullName evidence="5">EGF-like domain-containing protein</fullName>
    </recommendedName>
</protein>
<dbReference type="HOGENOM" id="CLU_042050_0_0_1"/>
<dbReference type="Proteomes" id="UP000008144">
    <property type="component" value="Chromosome 9"/>
</dbReference>
<dbReference type="OMA" id="CISTVEY"/>
<accession>F6QH31</accession>